<sequence length="73" mass="8245">MPHSANFDPQSASPSPASGNLQHQNHNHRHNTKPTWTLPDSPTTLRAVAIDEAYHRSQDSLIGIKEFSRLREF</sequence>
<gene>
    <name evidence="2" type="ORF">GJ744_011436</name>
</gene>
<dbReference type="EMBL" id="JAACFV010000081">
    <property type="protein sequence ID" value="KAF7506712.1"/>
    <property type="molecule type" value="Genomic_DNA"/>
</dbReference>
<feature type="compositionally biased region" description="Polar residues" evidence="1">
    <location>
        <begin position="7"/>
        <end position="19"/>
    </location>
</feature>
<evidence type="ECO:0000313" key="2">
    <source>
        <dbReference type="EMBL" id="KAF7506712.1"/>
    </source>
</evidence>
<proteinExistence type="predicted"/>
<evidence type="ECO:0000313" key="3">
    <source>
        <dbReference type="Proteomes" id="UP000606974"/>
    </source>
</evidence>
<dbReference type="AlphaFoldDB" id="A0A8H7E284"/>
<keyword evidence="3" id="KW-1185">Reference proteome</keyword>
<comment type="caution">
    <text evidence="2">The sequence shown here is derived from an EMBL/GenBank/DDBJ whole genome shotgun (WGS) entry which is preliminary data.</text>
</comment>
<accession>A0A8H7E284</accession>
<protein>
    <submittedName>
        <fullName evidence="2">Uncharacterized protein</fullName>
    </submittedName>
</protein>
<dbReference type="Proteomes" id="UP000606974">
    <property type="component" value="Unassembled WGS sequence"/>
</dbReference>
<reference evidence="2" key="1">
    <citation type="submission" date="2020-02" db="EMBL/GenBank/DDBJ databases">
        <authorList>
            <person name="Palmer J.M."/>
        </authorList>
    </citation>
    <scope>NUCLEOTIDE SEQUENCE</scope>
    <source>
        <strain evidence="2">EPUS1.4</strain>
        <tissue evidence="2">Thallus</tissue>
    </source>
</reference>
<evidence type="ECO:0000256" key="1">
    <source>
        <dbReference type="SAM" id="MobiDB-lite"/>
    </source>
</evidence>
<name>A0A8H7E284_9EURO</name>
<feature type="region of interest" description="Disordered" evidence="1">
    <location>
        <begin position="1"/>
        <end position="41"/>
    </location>
</feature>
<organism evidence="2 3">
    <name type="scientific">Endocarpon pusillum</name>
    <dbReference type="NCBI Taxonomy" id="364733"/>
    <lineage>
        <taxon>Eukaryota</taxon>
        <taxon>Fungi</taxon>
        <taxon>Dikarya</taxon>
        <taxon>Ascomycota</taxon>
        <taxon>Pezizomycotina</taxon>
        <taxon>Eurotiomycetes</taxon>
        <taxon>Chaetothyriomycetidae</taxon>
        <taxon>Verrucariales</taxon>
        <taxon>Verrucariaceae</taxon>
        <taxon>Endocarpon</taxon>
    </lineage>
</organism>